<protein>
    <submittedName>
        <fullName evidence="2">DNA-binding transcriptional activator XapR</fullName>
    </submittedName>
</protein>
<dbReference type="GO" id="GO:0003677">
    <property type="term" value="F:DNA binding"/>
    <property type="evidence" value="ECO:0007669"/>
    <property type="project" value="UniProtKB-KW"/>
</dbReference>
<keyword evidence="2" id="KW-0238">DNA-binding</keyword>
<dbReference type="EMBL" id="MLJW01001064">
    <property type="protein sequence ID" value="OIQ80410.1"/>
    <property type="molecule type" value="Genomic_DNA"/>
</dbReference>
<dbReference type="Pfam" id="PF03466">
    <property type="entry name" value="LysR_substrate"/>
    <property type="match status" value="1"/>
</dbReference>
<sequence>MPTLVGLVGAGLGIGLVAASMQRASVPDVHYAALADADAHSDILLAWRRDNTSPVLANFLALAG</sequence>
<evidence type="ECO:0000259" key="1">
    <source>
        <dbReference type="Pfam" id="PF03466"/>
    </source>
</evidence>
<reference evidence="2" key="1">
    <citation type="submission" date="2016-10" db="EMBL/GenBank/DDBJ databases">
        <title>Sequence of Gallionella enrichment culture.</title>
        <authorList>
            <person name="Poehlein A."/>
            <person name="Muehling M."/>
            <person name="Daniel R."/>
        </authorList>
    </citation>
    <scope>NUCLEOTIDE SEQUENCE</scope>
</reference>
<accession>A0A1J5QB47</accession>
<dbReference type="Gene3D" id="3.40.190.10">
    <property type="entry name" value="Periplasmic binding protein-like II"/>
    <property type="match status" value="2"/>
</dbReference>
<name>A0A1J5QB47_9ZZZZ</name>
<comment type="caution">
    <text evidence="2">The sequence shown here is derived from an EMBL/GenBank/DDBJ whole genome shotgun (WGS) entry which is preliminary data.</text>
</comment>
<evidence type="ECO:0000313" key="2">
    <source>
        <dbReference type="EMBL" id="OIQ80410.1"/>
    </source>
</evidence>
<organism evidence="2">
    <name type="scientific">mine drainage metagenome</name>
    <dbReference type="NCBI Taxonomy" id="410659"/>
    <lineage>
        <taxon>unclassified sequences</taxon>
        <taxon>metagenomes</taxon>
        <taxon>ecological metagenomes</taxon>
    </lineage>
</organism>
<gene>
    <name evidence="2" type="ORF">GALL_378300</name>
</gene>
<proteinExistence type="predicted"/>
<feature type="domain" description="LysR substrate-binding" evidence="1">
    <location>
        <begin position="2"/>
        <end position="62"/>
    </location>
</feature>
<dbReference type="SUPFAM" id="SSF53850">
    <property type="entry name" value="Periplasmic binding protein-like II"/>
    <property type="match status" value="1"/>
</dbReference>
<dbReference type="InterPro" id="IPR005119">
    <property type="entry name" value="LysR_subst-bd"/>
</dbReference>
<dbReference type="AlphaFoldDB" id="A0A1J5QB47"/>